<feature type="transmembrane region" description="Helical" evidence="1">
    <location>
        <begin position="190"/>
        <end position="211"/>
    </location>
</feature>
<gene>
    <name evidence="2" type="ORF">O4J56_13840</name>
</gene>
<evidence type="ECO:0008006" key="4">
    <source>
        <dbReference type="Google" id="ProtNLM"/>
    </source>
</evidence>
<name>A0ABT4U435_9ACTN</name>
<evidence type="ECO:0000313" key="2">
    <source>
        <dbReference type="EMBL" id="MDA2811718.1"/>
    </source>
</evidence>
<keyword evidence="3" id="KW-1185">Reference proteome</keyword>
<accession>A0ABT4U435</accession>
<keyword evidence="1" id="KW-0812">Transmembrane</keyword>
<protein>
    <recommendedName>
        <fullName evidence="4">TIGR04222 domain-containing membrane protein</fullName>
    </recommendedName>
</protein>
<keyword evidence="1" id="KW-1133">Transmembrane helix</keyword>
<feature type="transmembrane region" description="Helical" evidence="1">
    <location>
        <begin position="6"/>
        <end position="26"/>
    </location>
</feature>
<reference evidence="2 3" key="1">
    <citation type="submission" date="2023-01" db="EMBL/GenBank/DDBJ databases">
        <title>Draft genome sequence of Nocardiopsis sp. RSe5-2 isolated from halophytes.</title>
        <authorList>
            <person name="Duangmal K."/>
            <person name="Chantavorakit T."/>
        </authorList>
    </citation>
    <scope>NUCLEOTIDE SEQUENCE [LARGE SCALE GENOMIC DNA]</scope>
    <source>
        <strain evidence="2 3">RSe5-2</strain>
    </source>
</reference>
<sequence>MLGPAVYPGLMLVAGLVYAGYALALVRRAHTVVRERDRAPETATREPLGTYEAAFLAGGGRRVAETAVAEAVLGGHAVVDPDGAVRPAEAGTAAAAPESAEASAVAALLAREGPTRLGPLVRRLAAGGIALPARTAVTGRGLFLGEDQVLWALARRRSALRVGWLGMAVAGALAVLLLFAGAATGGAASWWQGPAGGMAVLFFVLGAALLADRVAGPERLAPVTRAGAEALAEADESGVPDAVRDVRLVGLLGLAGALEGGAHLPEALARPAAEAETASWSSDLVETALGDGGGPWLG</sequence>
<keyword evidence="1" id="KW-0472">Membrane</keyword>
<dbReference type="EMBL" id="JAQFWQ010000034">
    <property type="protein sequence ID" value="MDA2811718.1"/>
    <property type="molecule type" value="Genomic_DNA"/>
</dbReference>
<feature type="transmembrane region" description="Helical" evidence="1">
    <location>
        <begin position="162"/>
        <end position="184"/>
    </location>
</feature>
<organism evidence="2 3">
    <name type="scientific">Nocardiopsis endophytica</name>
    <dbReference type="NCBI Taxonomy" id="3018445"/>
    <lineage>
        <taxon>Bacteria</taxon>
        <taxon>Bacillati</taxon>
        <taxon>Actinomycetota</taxon>
        <taxon>Actinomycetes</taxon>
        <taxon>Streptosporangiales</taxon>
        <taxon>Nocardiopsidaceae</taxon>
        <taxon>Nocardiopsis</taxon>
    </lineage>
</organism>
<proteinExistence type="predicted"/>
<evidence type="ECO:0000313" key="3">
    <source>
        <dbReference type="Proteomes" id="UP001527866"/>
    </source>
</evidence>
<evidence type="ECO:0000256" key="1">
    <source>
        <dbReference type="SAM" id="Phobius"/>
    </source>
</evidence>
<comment type="caution">
    <text evidence="2">The sequence shown here is derived from an EMBL/GenBank/DDBJ whole genome shotgun (WGS) entry which is preliminary data.</text>
</comment>
<dbReference type="Proteomes" id="UP001527866">
    <property type="component" value="Unassembled WGS sequence"/>
</dbReference>
<dbReference type="RefSeq" id="WP_270686172.1">
    <property type="nucleotide sequence ID" value="NZ_JAQFWQ010000034.1"/>
</dbReference>